<dbReference type="Pfam" id="PF13510">
    <property type="entry name" value="Fer2_4"/>
    <property type="match status" value="1"/>
</dbReference>
<dbReference type="InterPro" id="IPR042204">
    <property type="entry name" value="2Fe-2S-bd_N"/>
</dbReference>
<dbReference type="EMBL" id="UINC01017082">
    <property type="protein sequence ID" value="SVA70601.1"/>
    <property type="molecule type" value="Genomic_DNA"/>
</dbReference>
<protein>
    <recommendedName>
        <fullName evidence="3">FAD/NAD(P)-binding domain-containing protein</fullName>
    </recommendedName>
</protein>
<feature type="non-terminal residue" evidence="2">
    <location>
        <position position="509"/>
    </location>
</feature>
<dbReference type="Gene3D" id="3.10.20.440">
    <property type="entry name" value="2Fe-2S iron-sulphur cluster binding domain, sarcosine oxidase, alpha subunit, N-terminal domain"/>
    <property type="match status" value="1"/>
</dbReference>
<accession>A0A381Y1R1</accession>
<sequence length="509" mass="57117">MSQNFRLDKGGLINRSKKISFKFNGKNYFGYEGDTLASALIANGVHLVGRSFKYHRPRGFFGAGVDEPYAMVQLIRNNESIPNVRATEQELFEGLEAKSVNCWPNVNFDIGAINNFLNKFFPAGFYYKTFMWPRSFWYKVYEPFIRKAAGFGVVSTGHDQERYEHKYEYCDLLVTGSGPSGLASAYAAAQNGARVILAEDKPRFGGSLLTSEVSIGNQSGQEWTENIISELKSMPNVTVKNRSQVFGYYDHNMLVMSERISDHLPKTNKYTPKQRLWYIRAKEVLISSGSIERPLVFGNNDTPGVMLSSAAKEYLKIYGVLVGKKPLVFTNNDSGYETAIEFKKNGIDPVVLDTRKDPSSEIVNEAKSLNIDIKFSYVVVAAKGYKKVKSADIAKISDDKKQLSQIENINCDCICVSGFWTPTIHLASQSGNKTKFNEDIDAFIPGQSKQNETVLGSAKGIFTLEETLKNSFEKGNELSKKITNKENKISLPSVVEKKYTNHDKFWCVP</sequence>
<keyword evidence="1" id="KW-0560">Oxidoreductase</keyword>
<dbReference type="PANTHER" id="PTHR42949:SF3">
    <property type="entry name" value="ANAEROBIC GLYCEROL-3-PHOSPHATE DEHYDROGENASE SUBUNIT B"/>
    <property type="match status" value="1"/>
</dbReference>
<organism evidence="2">
    <name type="scientific">marine metagenome</name>
    <dbReference type="NCBI Taxonomy" id="408172"/>
    <lineage>
        <taxon>unclassified sequences</taxon>
        <taxon>metagenomes</taxon>
        <taxon>ecological metagenomes</taxon>
    </lineage>
</organism>
<dbReference type="Pfam" id="PF12831">
    <property type="entry name" value="FAD_oxidored"/>
    <property type="match status" value="1"/>
</dbReference>
<dbReference type="InterPro" id="IPR036188">
    <property type="entry name" value="FAD/NAD-bd_sf"/>
</dbReference>
<dbReference type="SUPFAM" id="SSF51905">
    <property type="entry name" value="FAD/NAD(P)-binding domain"/>
    <property type="match status" value="1"/>
</dbReference>
<proteinExistence type="predicted"/>
<evidence type="ECO:0000313" key="2">
    <source>
        <dbReference type="EMBL" id="SVA70601.1"/>
    </source>
</evidence>
<gene>
    <name evidence="2" type="ORF">METZ01_LOCUS123455</name>
</gene>
<dbReference type="Gene3D" id="3.50.50.60">
    <property type="entry name" value="FAD/NAD(P)-binding domain"/>
    <property type="match status" value="1"/>
</dbReference>
<dbReference type="PRINTS" id="PR00469">
    <property type="entry name" value="PNDRDTASEII"/>
</dbReference>
<evidence type="ECO:0008006" key="3">
    <source>
        <dbReference type="Google" id="ProtNLM"/>
    </source>
</evidence>
<dbReference type="PANTHER" id="PTHR42949">
    <property type="entry name" value="ANAEROBIC GLYCEROL-3-PHOSPHATE DEHYDROGENASE SUBUNIT B"/>
    <property type="match status" value="1"/>
</dbReference>
<dbReference type="GO" id="GO:0016491">
    <property type="term" value="F:oxidoreductase activity"/>
    <property type="evidence" value="ECO:0007669"/>
    <property type="project" value="UniProtKB-KW"/>
</dbReference>
<dbReference type="InterPro" id="IPR051691">
    <property type="entry name" value="Metab_Enz_Cyan_OpOx_G3PDH"/>
</dbReference>
<dbReference type="AlphaFoldDB" id="A0A381Y1R1"/>
<dbReference type="PRINTS" id="PR00368">
    <property type="entry name" value="FADPNR"/>
</dbReference>
<evidence type="ECO:0000256" key="1">
    <source>
        <dbReference type="ARBA" id="ARBA00023002"/>
    </source>
</evidence>
<reference evidence="2" key="1">
    <citation type="submission" date="2018-05" db="EMBL/GenBank/DDBJ databases">
        <authorList>
            <person name="Lanie J.A."/>
            <person name="Ng W.-L."/>
            <person name="Kazmierczak K.M."/>
            <person name="Andrzejewski T.M."/>
            <person name="Davidsen T.M."/>
            <person name="Wayne K.J."/>
            <person name="Tettelin H."/>
            <person name="Glass J.I."/>
            <person name="Rusch D."/>
            <person name="Podicherti R."/>
            <person name="Tsui H.-C.T."/>
            <person name="Winkler M.E."/>
        </authorList>
    </citation>
    <scope>NUCLEOTIDE SEQUENCE</scope>
</reference>
<name>A0A381Y1R1_9ZZZZ</name>